<dbReference type="PANTHER" id="PTHR38248">
    <property type="entry name" value="FUNK1 6"/>
    <property type="match status" value="1"/>
</dbReference>
<organism evidence="3 4">
    <name type="scientific">Lentinula detonsa</name>
    <dbReference type="NCBI Taxonomy" id="2804962"/>
    <lineage>
        <taxon>Eukaryota</taxon>
        <taxon>Fungi</taxon>
        <taxon>Dikarya</taxon>
        <taxon>Basidiomycota</taxon>
        <taxon>Agaricomycotina</taxon>
        <taxon>Agaricomycetes</taxon>
        <taxon>Agaricomycetidae</taxon>
        <taxon>Agaricales</taxon>
        <taxon>Marasmiineae</taxon>
        <taxon>Omphalotaceae</taxon>
        <taxon>Lentinula</taxon>
    </lineage>
</organism>
<feature type="domain" description="Fungal-type protein kinase" evidence="2">
    <location>
        <begin position="503"/>
        <end position="650"/>
    </location>
</feature>
<evidence type="ECO:0000313" key="3">
    <source>
        <dbReference type="EMBL" id="KAJ3743944.1"/>
    </source>
</evidence>
<feature type="region of interest" description="Disordered" evidence="1">
    <location>
        <begin position="353"/>
        <end position="375"/>
    </location>
</feature>
<dbReference type="SUPFAM" id="SSF56112">
    <property type="entry name" value="Protein kinase-like (PK-like)"/>
    <property type="match status" value="1"/>
</dbReference>
<comment type="caution">
    <text evidence="3">The sequence shown here is derived from an EMBL/GenBank/DDBJ whole genome shotgun (WGS) entry which is preliminary data.</text>
</comment>
<dbReference type="EMBL" id="JANVFU010000007">
    <property type="protein sequence ID" value="KAJ3743944.1"/>
    <property type="molecule type" value="Genomic_DNA"/>
</dbReference>
<keyword evidence="4" id="KW-1185">Reference proteome</keyword>
<reference evidence="3 4" key="1">
    <citation type="journal article" date="2023" name="Proc. Natl. Acad. Sci. U.S.A.">
        <title>A global phylogenomic analysis of the shiitake genus Lentinula.</title>
        <authorList>
            <person name="Sierra-Patev S."/>
            <person name="Min B."/>
            <person name="Naranjo-Ortiz M."/>
            <person name="Looney B."/>
            <person name="Konkel Z."/>
            <person name="Slot J.C."/>
            <person name="Sakamoto Y."/>
            <person name="Steenwyk J.L."/>
            <person name="Rokas A."/>
            <person name="Carro J."/>
            <person name="Camarero S."/>
            <person name="Ferreira P."/>
            <person name="Molpeceres G."/>
            <person name="Ruiz-Duenas F.J."/>
            <person name="Serrano A."/>
            <person name="Henrissat B."/>
            <person name="Drula E."/>
            <person name="Hughes K.W."/>
            <person name="Mata J.L."/>
            <person name="Ishikawa N.K."/>
            <person name="Vargas-Isla R."/>
            <person name="Ushijima S."/>
            <person name="Smith C.A."/>
            <person name="Donoghue J."/>
            <person name="Ahrendt S."/>
            <person name="Andreopoulos W."/>
            <person name="He G."/>
            <person name="LaButti K."/>
            <person name="Lipzen A."/>
            <person name="Ng V."/>
            <person name="Riley R."/>
            <person name="Sandor L."/>
            <person name="Barry K."/>
            <person name="Martinez A.T."/>
            <person name="Xiao Y."/>
            <person name="Gibbons J.G."/>
            <person name="Terashima K."/>
            <person name="Grigoriev I.V."/>
            <person name="Hibbett D."/>
        </authorList>
    </citation>
    <scope>NUCLEOTIDE SEQUENCE [LARGE SCALE GENOMIC DNA]</scope>
    <source>
        <strain evidence="3 4">TFB7810</strain>
    </source>
</reference>
<dbReference type="Proteomes" id="UP001142393">
    <property type="component" value="Unassembled WGS sequence"/>
</dbReference>
<accession>A0A9W8NZG1</accession>
<feature type="domain" description="Fungal-type protein kinase" evidence="2">
    <location>
        <begin position="183"/>
        <end position="317"/>
    </location>
</feature>
<evidence type="ECO:0000313" key="4">
    <source>
        <dbReference type="Proteomes" id="UP001142393"/>
    </source>
</evidence>
<dbReference type="AlphaFoldDB" id="A0A9W8NZG1"/>
<dbReference type="InterPro" id="IPR040976">
    <property type="entry name" value="Pkinase_fungal"/>
</dbReference>
<sequence>MSDYTTDSESPPVSGLKKTIRPELKGQTWEFNVHRLARALSAKTRKPFALPLNPEHLDSMDHYDFAIDKLDSQINNAFHHFALNKPETLLVKSHCPESEHYRGLVDFLNGAFHSSLAQLPDAHGALYRALKFHVCDRPTVDGFEGAKPLKPNGVGVLGLDAVESDKLFWSPPAEGGAQIAIPVEVKNNWSDLVLQSGIYARCMFSASPLRQFVLVIGYNYEDHTLRFLVYHRGGCTSSEPLNLDQPKGQKGFIHLIVSILTWRTRADAGFPAWCNDAQVCLPGRNAGDSSPSTVDIDRILHNRVCVRGRAPRVFRIKIPAAFPDDEEDPAEDLIPGLQNMGVQKKKAWQISDTAGQNHSNPTQIATGSTGTEISTDGNRKISSIVISRARALTNGVENVDHAIDWYPLDPLELKRGDSAVLKLCWVPDRVPCNLLMEPRLLRDCSGMFGVPKHLYSFRAHHKAGCQTTNRLFLPPPTADFETYRWDLWGKTNWEPEYLSLLGHVTEFVGHSLESAKDLRSLVQAVLHAHLGYYNMCQKNYQHRDISIGNVRMVDEAIKTERFDIPNPNETQREILDLCSKLGIDDHCSGFVIDGDLAVDWDRHFTEENLATRSGTPEFMSSTLLNWVFRDHVHSPVDDYCSFYFLTQWACAFHELSTEDKPKNPDHLQQLQSELAGHVHERDAATFTTINGVKFKAEKYGAFLVHAQPFLKEWYRTLSSLMNEWQEIDATKRYNAASFRYIADRGLLSFLNIVVQSQLLL</sequence>
<dbReference type="InterPro" id="IPR011009">
    <property type="entry name" value="Kinase-like_dom_sf"/>
</dbReference>
<dbReference type="PANTHER" id="PTHR38248:SF2">
    <property type="entry name" value="FUNK1 11"/>
    <property type="match status" value="1"/>
</dbReference>
<evidence type="ECO:0000259" key="2">
    <source>
        <dbReference type="Pfam" id="PF17667"/>
    </source>
</evidence>
<dbReference type="Pfam" id="PF17667">
    <property type="entry name" value="Pkinase_fungal"/>
    <property type="match status" value="2"/>
</dbReference>
<evidence type="ECO:0000256" key="1">
    <source>
        <dbReference type="SAM" id="MobiDB-lite"/>
    </source>
</evidence>
<proteinExistence type="predicted"/>
<protein>
    <recommendedName>
        <fullName evidence="2">Fungal-type protein kinase domain-containing protein</fullName>
    </recommendedName>
</protein>
<name>A0A9W8NZG1_9AGAR</name>
<gene>
    <name evidence="3" type="ORF">DFH05DRAFT_1460130</name>
</gene>